<evidence type="ECO:0000313" key="1">
    <source>
        <dbReference type="EMBL" id="MBC8593341.1"/>
    </source>
</evidence>
<dbReference type="EMBL" id="JACRTF010000001">
    <property type="protein sequence ID" value="MBC8593341.1"/>
    <property type="molecule type" value="Genomic_DNA"/>
</dbReference>
<organism evidence="1 2">
    <name type="scientific">Jilunia laotingensis</name>
    <dbReference type="NCBI Taxonomy" id="2763675"/>
    <lineage>
        <taxon>Bacteria</taxon>
        <taxon>Pseudomonadati</taxon>
        <taxon>Bacteroidota</taxon>
        <taxon>Bacteroidia</taxon>
        <taxon>Bacteroidales</taxon>
        <taxon>Bacteroidaceae</taxon>
        <taxon>Jilunia</taxon>
    </lineage>
</organism>
<dbReference type="AlphaFoldDB" id="A0A926IQ13"/>
<accession>A0A926IQ13</accession>
<evidence type="ECO:0000313" key="2">
    <source>
        <dbReference type="Proteomes" id="UP000651085"/>
    </source>
</evidence>
<name>A0A926IQ13_9BACT</name>
<protein>
    <submittedName>
        <fullName evidence="1">Uncharacterized protein</fullName>
    </submittedName>
</protein>
<gene>
    <name evidence="1" type="ORF">H8744_08805</name>
</gene>
<sequence length="189" mass="22215">MINKMFIGDQYPPSSVPSTPIPIEENYHYQLNSKNKFHPAMFYSIRFQIKPFLAEYLYARYAGNIEEGILHLPPHSYLGRSLHELLCPRPYNAPARETGNVCLRLTSLHRGPSPSTYNYLTQANRRIFESRAQHLLHTELFERMLTDRHRRGISYIESIRCFLLKYQIDSISEEGLMKAFYRWRKGLSG</sequence>
<comment type="caution">
    <text evidence="1">The sequence shown here is derived from an EMBL/GenBank/DDBJ whole genome shotgun (WGS) entry which is preliminary data.</text>
</comment>
<dbReference type="Proteomes" id="UP000651085">
    <property type="component" value="Unassembled WGS sequence"/>
</dbReference>
<reference evidence="1" key="1">
    <citation type="submission" date="2020-08" db="EMBL/GenBank/DDBJ databases">
        <title>Genome public.</title>
        <authorList>
            <person name="Liu C."/>
            <person name="Sun Q."/>
        </authorList>
    </citation>
    <scope>NUCLEOTIDE SEQUENCE</scope>
    <source>
        <strain evidence="1">N12</strain>
    </source>
</reference>
<keyword evidence="2" id="KW-1185">Reference proteome</keyword>
<proteinExistence type="predicted"/>